<dbReference type="EMBL" id="QLLG01000211">
    <property type="protein sequence ID" value="RMX66228.1"/>
    <property type="molecule type" value="Genomic_DNA"/>
</dbReference>
<protein>
    <recommendedName>
        <fullName evidence="1">Chromo domain-containing protein</fullName>
    </recommendedName>
</protein>
<dbReference type="InterPro" id="IPR000953">
    <property type="entry name" value="Chromo/chromo_shadow_dom"/>
</dbReference>
<accession>A0A3M6VGV1</accession>
<dbReference type="Gene3D" id="2.40.50.40">
    <property type="match status" value="1"/>
</dbReference>
<dbReference type="Proteomes" id="UP000286097">
    <property type="component" value="Unassembled WGS sequence"/>
</dbReference>
<dbReference type="VEuPathDB" id="FungiDB:DD237_003784"/>
<evidence type="ECO:0000313" key="2">
    <source>
        <dbReference type="EMBL" id="RMX66228.1"/>
    </source>
</evidence>
<proteinExistence type="predicted"/>
<dbReference type="EMBL" id="QKXF01000254">
    <property type="protein sequence ID" value="RQM13501.1"/>
    <property type="molecule type" value="Genomic_DNA"/>
</dbReference>
<evidence type="ECO:0000313" key="5">
    <source>
        <dbReference type="Proteomes" id="UP000286097"/>
    </source>
</evidence>
<organism evidence="2 4">
    <name type="scientific">Peronospora effusa</name>
    <dbReference type="NCBI Taxonomy" id="542832"/>
    <lineage>
        <taxon>Eukaryota</taxon>
        <taxon>Sar</taxon>
        <taxon>Stramenopiles</taxon>
        <taxon>Oomycota</taxon>
        <taxon>Peronosporomycetes</taxon>
        <taxon>Peronosporales</taxon>
        <taxon>Peronosporaceae</taxon>
        <taxon>Peronospora</taxon>
    </lineage>
</organism>
<sequence>MISPNVAKLKLPRNMNKMHSVFNVELFSADIGRELPIVKRLLICRQRSRQIEWLVKWNGLPEDGCTWEREKAIRQV</sequence>
<dbReference type="Pfam" id="PF00385">
    <property type="entry name" value="Chromo"/>
    <property type="match status" value="1"/>
</dbReference>
<gene>
    <name evidence="3" type="ORF">DD237_003784</name>
    <name evidence="2" type="ORF">DD238_004195</name>
</gene>
<evidence type="ECO:0000313" key="4">
    <source>
        <dbReference type="Proteomes" id="UP000282087"/>
    </source>
</evidence>
<evidence type="ECO:0000259" key="1">
    <source>
        <dbReference type="PROSITE" id="PS50013"/>
    </source>
</evidence>
<dbReference type="Proteomes" id="UP000282087">
    <property type="component" value="Unassembled WGS sequence"/>
</dbReference>
<dbReference type="PROSITE" id="PS50013">
    <property type="entry name" value="CHROMO_2"/>
    <property type="match status" value="1"/>
</dbReference>
<reference evidence="4 5" key="1">
    <citation type="submission" date="2018-06" db="EMBL/GenBank/DDBJ databases">
        <title>Comparative genomics of downy mildews reveals potential adaptations to biotrophy.</title>
        <authorList>
            <person name="Fletcher K."/>
            <person name="Klosterman S.J."/>
            <person name="Derevnina L."/>
            <person name="Martin F."/>
            <person name="Koike S."/>
            <person name="Reyes Chin-Wo S."/>
            <person name="Mou B."/>
            <person name="Michelmore R."/>
        </authorList>
    </citation>
    <scope>NUCLEOTIDE SEQUENCE [LARGE SCALE GENOMIC DNA]</scope>
    <source>
        <strain evidence="3 5">R13</strain>
        <strain evidence="2 4">R14</strain>
    </source>
</reference>
<dbReference type="SUPFAM" id="SSF54160">
    <property type="entry name" value="Chromo domain-like"/>
    <property type="match status" value="1"/>
</dbReference>
<keyword evidence="4" id="KW-1185">Reference proteome</keyword>
<comment type="caution">
    <text evidence="2">The sequence shown here is derived from an EMBL/GenBank/DDBJ whole genome shotgun (WGS) entry which is preliminary data.</text>
</comment>
<evidence type="ECO:0000313" key="3">
    <source>
        <dbReference type="EMBL" id="RQM13501.1"/>
    </source>
</evidence>
<feature type="domain" description="Chromo" evidence="1">
    <location>
        <begin position="36"/>
        <end position="76"/>
    </location>
</feature>
<dbReference type="InterPro" id="IPR016197">
    <property type="entry name" value="Chromo-like_dom_sf"/>
</dbReference>
<name>A0A3M6VGV1_9STRA</name>
<dbReference type="InterPro" id="IPR023780">
    <property type="entry name" value="Chromo_domain"/>
</dbReference>
<dbReference type="AlphaFoldDB" id="A0A3M6VGV1"/>
<dbReference type="STRING" id="542832.A0A3M6VGV1"/>